<dbReference type="OrthoDB" id="4793208at2"/>
<reference evidence="1 2" key="1">
    <citation type="submission" date="2018-05" db="EMBL/GenBank/DDBJ databases">
        <title>Genomic Encyclopedia of Type Strains, Phase IV (KMG-IV): sequencing the most valuable type-strain genomes for metagenomic binning, comparative biology and taxonomic classification.</title>
        <authorList>
            <person name="Goeker M."/>
        </authorList>
    </citation>
    <scope>NUCLEOTIDE SEQUENCE [LARGE SCALE GENOMIC DNA]</scope>
    <source>
        <strain evidence="1 2">DSM 44704</strain>
    </source>
</reference>
<evidence type="ECO:0008006" key="3">
    <source>
        <dbReference type="Google" id="ProtNLM"/>
    </source>
</evidence>
<dbReference type="RefSeq" id="WP_146251037.1">
    <property type="nucleotide sequence ID" value="NZ_QJKF01000002.1"/>
</dbReference>
<name>A0A318KVK1_9NOCA</name>
<proteinExistence type="predicted"/>
<sequence>MTEPRSVEVQIMSTSNASDLGFLALADLAHAAAEIDIDEDGGYRVIGGHMVQLLIHAYPTPSLQIRGTADADAGVSRPVAAGQSLHRRLQELGYEAEKGNRYGKNSFEGRMTVDLLVPFGSTGRTSIIEGRGFDTAPGLSMAIQSPPLSVSAEVGLRDGNRIRFTVLIPDVEAAVILKALAWASRHAEKDVADLCSLFEIAHHYRTSITPWRLREAALTGTRRDAATALAQLVSRVERGTVDRKLFVSGRARFGAMVRNLVTLN</sequence>
<keyword evidence="2" id="KW-1185">Reference proteome</keyword>
<dbReference type="EMBL" id="QJKF01000002">
    <property type="protein sequence ID" value="PXX68771.1"/>
    <property type="molecule type" value="Genomic_DNA"/>
</dbReference>
<dbReference type="AlphaFoldDB" id="A0A318KVK1"/>
<dbReference type="Proteomes" id="UP000247569">
    <property type="component" value="Unassembled WGS sequence"/>
</dbReference>
<organism evidence="1 2">
    <name type="scientific">Nocardia tenerifensis</name>
    <dbReference type="NCBI Taxonomy" id="228006"/>
    <lineage>
        <taxon>Bacteria</taxon>
        <taxon>Bacillati</taxon>
        <taxon>Actinomycetota</taxon>
        <taxon>Actinomycetes</taxon>
        <taxon>Mycobacteriales</taxon>
        <taxon>Nocardiaceae</taxon>
        <taxon>Nocardia</taxon>
    </lineage>
</organism>
<accession>A0A318KVK1</accession>
<evidence type="ECO:0000313" key="2">
    <source>
        <dbReference type="Proteomes" id="UP000247569"/>
    </source>
</evidence>
<protein>
    <recommendedName>
        <fullName evidence="3">Nucleotidyltransferase AbiEii toxin of type IV toxin-antitoxin system</fullName>
    </recommendedName>
</protein>
<evidence type="ECO:0000313" key="1">
    <source>
        <dbReference type="EMBL" id="PXX68771.1"/>
    </source>
</evidence>
<comment type="caution">
    <text evidence="1">The sequence shown here is derived from an EMBL/GenBank/DDBJ whole genome shotgun (WGS) entry which is preliminary data.</text>
</comment>
<gene>
    <name evidence="1" type="ORF">DFR70_102457</name>
</gene>